<dbReference type="Pfam" id="PF06634">
    <property type="entry name" value="DUF1156"/>
    <property type="match status" value="1"/>
</dbReference>
<evidence type="ECO:0000259" key="1">
    <source>
        <dbReference type="Pfam" id="PF06634"/>
    </source>
</evidence>
<keyword evidence="3" id="KW-1185">Reference proteome</keyword>
<dbReference type="REBASE" id="585962">
    <property type="entry name" value="M.Sba01661ORF1079P"/>
</dbReference>
<dbReference type="InterPro" id="IPR029063">
    <property type="entry name" value="SAM-dependent_MTases_sf"/>
</dbReference>
<evidence type="ECO:0000313" key="2">
    <source>
        <dbReference type="EMBL" id="UGS34697.1"/>
    </source>
</evidence>
<dbReference type="InterPro" id="IPR002052">
    <property type="entry name" value="DNA_methylase_N6_adenine_CS"/>
</dbReference>
<gene>
    <name evidence="2" type="ORF">DSM104329_01079</name>
</gene>
<name>A0A9E6XUF3_9ACTN</name>
<dbReference type="AlphaFoldDB" id="A0A9E6XUF3"/>
<dbReference type="InterPro" id="IPR009537">
    <property type="entry name" value="DUF1156"/>
</dbReference>
<feature type="domain" description="DUF1156" evidence="1">
    <location>
        <begin position="13"/>
        <end position="61"/>
    </location>
</feature>
<evidence type="ECO:0000313" key="3">
    <source>
        <dbReference type="Proteomes" id="UP001162834"/>
    </source>
</evidence>
<dbReference type="GO" id="GO:0003676">
    <property type="term" value="F:nucleic acid binding"/>
    <property type="evidence" value="ECO:0007669"/>
    <property type="project" value="InterPro"/>
</dbReference>
<dbReference type="Proteomes" id="UP001162834">
    <property type="component" value="Chromosome"/>
</dbReference>
<dbReference type="RefSeq" id="WP_259314361.1">
    <property type="nucleotide sequence ID" value="NZ_CP087164.1"/>
</dbReference>
<dbReference type="PROSITE" id="PS00092">
    <property type="entry name" value="N6_MTASE"/>
    <property type="match status" value="1"/>
</dbReference>
<sequence>MNIEDQRLIEDYIPVEAISIVAQREKIGHAALHPRKLHLWWARRPLAAARAAVYATLVPVEGTPDSERSDDFFVSLCQWGASDQTIAEARRRVLAANGGVPPKVLDLFAGGGAIPLEAARLGCDATAVELNPVAHLIERCTLDYPQRFGPGLADDVREYGRRWVDRTWDRVSHLYPRVVDPQGEQQRLGEDPTADRVAGRPIAYLWTRTVPCPNTAGGAHEMPLVRQTWLAKKKGRFVALKPVVDRPARSVSWEVVEAASSEALGFDPAGFSSRGKASCLVCGATVDAKDVKALGLNGKMGITPLAAVVVKPSGRGRDYLPVGTYEQPSAAECEAVLAGLDVTPPEESLPQELTGGMCTAYGLGRFQDLFTPRQLATLCAFAQGVREAHAEMLVEGMEPQRAGAVCASLGMALDRVVLRSSTMSLWDNGNLSVTNAMSRQALPMVWDFAEANPFGGGAGQAIEYVENTADILEALASASRRVECHRTSATQLPDHDSTFDAVITDPPYYDYIAYADLSDFFYVWLKRAVGFLFEDEFSGELTPKRREAIVAPYRHHGDKAAARAFYEEAMANAFLEAHRVLKPGAPLVCVYAHKTTLGWSVLIEALRRANFTITEAWPLDTEMTSALKARTASLASSIFLVARRRDDETAGAYHEVVAELDGVIEERLERLTQAGVSGSDLVIATIGAALRPFTRHASVELPSGEPVAAETFLTDVQTRVLDAVLAKVHDLGADVGAIDSATRYYVLSRTMFGWADIDFDEANNLARTAGVELKDTLASGPHSLADVKGKAVHLRDFEERGADADLGLAGTPLIDVLHGVLWRANHRVVDLPDYLARVRPDTDRLRAVAQALQGKALRDEGESKAPEAQACERLLGSWRTLVERNLEGRL</sequence>
<dbReference type="EMBL" id="CP087164">
    <property type="protein sequence ID" value="UGS34697.1"/>
    <property type="molecule type" value="Genomic_DNA"/>
</dbReference>
<dbReference type="Gene3D" id="3.40.50.150">
    <property type="entry name" value="Vaccinia Virus protein VP39"/>
    <property type="match status" value="2"/>
</dbReference>
<proteinExistence type="predicted"/>
<dbReference type="KEGG" id="sbae:DSM104329_01079"/>
<dbReference type="GO" id="GO:0032259">
    <property type="term" value="P:methylation"/>
    <property type="evidence" value="ECO:0007669"/>
    <property type="project" value="InterPro"/>
</dbReference>
<dbReference type="GO" id="GO:0008168">
    <property type="term" value="F:methyltransferase activity"/>
    <property type="evidence" value="ECO:0007669"/>
    <property type="project" value="InterPro"/>
</dbReference>
<organism evidence="2 3">
    <name type="scientific">Capillimicrobium parvum</name>
    <dbReference type="NCBI Taxonomy" id="2884022"/>
    <lineage>
        <taxon>Bacteria</taxon>
        <taxon>Bacillati</taxon>
        <taxon>Actinomycetota</taxon>
        <taxon>Thermoleophilia</taxon>
        <taxon>Solirubrobacterales</taxon>
        <taxon>Capillimicrobiaceae</taxon>
        <taxon>Capillimicrobium</taxon>
    </lineage>
</organism>
<reference evidence="2" key="1">
    <citation type="journal article" date="2022" name="Int. J. Syst. Evol. Microbiol.">
        <title>Pseudomonas aegrilactucae sp. nov. and Pseudomonas morbosilactucae sp. nov., pathogens causing bacterial rot of lettuce in Japan.</title>
        <authorList>
            <person name="Sawada H."/>
            <person name="Fujikawa T."/>
            <person name="Satou M."/>
        </authorList>
    </citation>
    <scope>NUCLEOTIDE SEQUENCE</scope>
    <source>
        <strain evidence="2">0166_1</strain>
    </source>
</reference>
<dbReference type="SUPFAM" id="SSF53335">
    <property type="entry name" value="S-adenosyl-L-methionine-dependent methyltransferases"/>
    <property type="match status" value="2"/>
</dbReference>
<accession>A0A9E6XUF3</accession>
<protein>
    <recommendedName>
        <fullName evidence="1">DUF1156 domain-containing protein</fullName>
    </recommendedName>
</protein>